<comment type="caution">
    <text evidence="3">The sequence shown here is derived from an EMBL/GenBank/DDBJ whole genome shotgun (WGS) entry which is preliminary data.</text>
</comment>
<dbReference type="AlphaFoldDB" id="A0A7W3JPR8"/>
<dbReference type="RefSeq" id="WP_167046586.1">
    <property type="nucleotide sequence ID" value="NZ_JAAOZB010000001.1"/>
</dbReference>
<dbReference type="Pfam" id="PF07179">
    <property type="entry name" value="SseB"/>
    <property type="match status" value="1"/>
</dbReference>
<protein>
    <recommendedName>
        <fullName evidence="2">SseB protein N-terminal domain-containing protein</fullName>
    </recommendedName>
</protein>
<gene>
    <name evidence="3" type="ORF">FHX48_001799</name>
</gene>
<accession>A0A7W3JPR8</accession>
<feature type="compositionally biased region" description="Polar residues" evidence="1">
    <location>
        <begin position="46"/>
        <end position="57"/>
    </location>
</feature>
<feature type="domain" description="SseB protein N-terminal" evidence="2">
    <location>
        <begin position="232"/>
        <end position="338"/>
    </location>
</feature>
<evidence type="ECO:0000259" key="2">
    <source>
        <dbReference type="Pfam" id="PF07179"/>
    </source>
</evidence>
<proteinExistence type="predicted"/>
<feature type="region of interest" description="Disordered" evidence="1">
    <location>
        <begin position="1"/>
        <end position="90"/>
    </location>
</feature>
<keyword evidence="4" id="KW-1185">Reference proteome</keyword>
<reference evidence="3 4" key="1">
    <citation type="submission" date="2020-07" db="EMBL/GenBank/DDBJ databases">
        <title>Sequencing the genomes of 1000 actinobacteria strains.</title>
        <authorList>
            <person name="Klenk H.-P."/>
        </authorList>
    </citation>
    <scope>NUCLEOTIDE SEQUENCE [LARGE SCALE GENOMIC DNA]</scope>
    <source>
        <strain evidence="3 4">DSM 27576</strain>
    </source>
</reference>
<organism evidence="3 4">
    <name type="scientific">Microbacterium halimionae</name>
    <dbReference type="NCBI Taxonomy" id="1526413"/>
    <lineage>
        <taxon>Bacteria</taxon>
        <taxon>Bacillati</taxon>
        <taxon>Actinomycetota</taxon>
        <taxon>Actinomycetes</taxon>
        <taxon>Micrococcales</taxon>
        <taxon>Microbacteriaceae</taxon>
        <taxon>Microbacterium</taxon>
    </lineage>
</organism>
<evidence type="ECO:0000313" key="3">
    <source>
        <dbReference type="EMBL" id="MBA8816706.1"/>
    </source>
</evidence>
<dbReference type="EMBL" id="JACGWY010000003">
    <property type="protein sequence ID" value="MBA8816706.1"/>
    <property type="molecule type" value="Genomic_DNA"/>
</dbReference>
<dbReference type="Proteomes" id="UP000526083">
    <property type="component" value="Unassembled WGS sequence"/>
</dbReference>
<sequence length="353" mass="37272">MALFSRRPKKSEEPATPAEEPAIADESTANSAGAESHTPEEVVPQVNISMSTYGKSSPPTPTPTPAPENVAKTALPRPDAEAPAPTESVPGLRDNVLVRQAMSGVNKPPEPTELLNVARQLLQGHVFLRIQGDAKELLAEGKDLPLSVAKLNGKPYVLAFSGGTAIQDAVRADGNSSTSAVGQPVLNVLKHAISGEFAGLIVDHASSPASAVLPRALLERTLEQADDDITIKELLAAVRTPETGREVARAMSTAPLWLAGKRTDDGRFGIAEYRAADGTRALEVFTHPLELLALGRGDQPLPITAAQLATALRGNEQLTGVFVNPAGPWIRLSREELAPLFEITAPDEPTSSE</sequence>
<evidence type="ECO:0000313" key="4">
    <source>
        <dbReference type="Proteomes" id="UP000526083"/>
    </source>
</evidence>
<evidence type="ECO:0000256" key="1">
    <source>
        <dbReference type="SAM" id="MobiDB-lite"/>
    </source>
</evidence>
<dbReference type="InterPro" id="IPR009839">
    <property type="entry name" value="SseB_N"/>
</dbReference>
<name>A0A7W3JPR8_9MICO</name>